<protein>
    <submittedName>
        <fullName evidence="2">Uncharacterized protein</fullName>
    </submittedName>
</protein>
<keyword evidence="1" id="KW-0472">Membrane</keyword>
<evidence type="ECO:0000313" key="2">
    <source>
        <dbReference type="EMBL" id="SDE31321.1"/>
    </source>
</evidence>
<keyword evidence="1" id="KW-0812">Transmembrane</keyword>
<organism evidence="2 3">
    <name type="scientific">Mucilaginibacter pineti</name>
    <dbReference type="NCBI Taxonomy" id="1391627"/>
    <lineage>
        <taxon>Bacteria</taxon>
        <taxon>Pseudomonadati</taxon>
        <taxon>Bacteroidota</taxon>
        <taxon>Sphingobacteriia</taxon>
        <taxon>Sphingobacteriales</taxon>
        <taxon>Sphingobacteriaceae</taxon>
        <taxon>Mucilaginibacter</taxon>
    </lineage>
</organism>
<accession>A0A1G7BW37</accession>
<dbReference type="AlphaFoldDB" id="A0A1G7BW37"/>
<keyword evidence="1" id="KW-1133">Transmembrane helix</keyword>
<dbReference type="RefSeq" id="WP_091149774.1">
    <property type="nucleotide sequence ID" value="NZ_FNAI01000005.1"/>
</dbReference>
<evidence type="ECO:0000313" key="3">
    <source>
        <dbReference type="Proteomes" id="UP000199072"/>
    </source>
</evidence>
<keyword evidence="3" id="KW-1185">Reference proteome</keyword>
<proteinExistence type="predicted"/>
<dbReference type="OrthoDB" id="769806at2"/>
<sequence>MRIRDFKILVVGMFMTVFGIKMAISVAPIFLTLDNKTVSAVILQLEQETKGEKDNTEKESFKEKKAFDEYDLHSVAFITFVAETNVLHNREHSLLIQLYHPVVPTPPPNV</sequence>
<evidence type="ECO:0000256" key="1">
    <source>
        <dbReference type="SAM" id="Phobius"/>
    </source>
</evidence>
<reference evidence="2 3" key="1">
    <citation type="submission" date="2016-10" db="EMBL/GenBank/DDBJ databases">
        <authorList>
            <person name="de Groot N.N."/>
        </authorList>
    </citation>
    <scope>NUCLEOTIDE SEQUENCE [LARGE SCALE GENOMIC DNA]</scope>
    <source>
        <strain evidence="2 3">47C3B</strain>
    </source>
</reference>
<dbReference type="EMBL" id="FNAI01000005">
    <property type="protein sequence ID" value="SDE31321.1"/>
    <property type="molecule type" value="Genomic_DNA"/>
</dbReference>
<dbReference type="Proteomes" id="UP000199072">
    <property type="component" value="Unassembled WGS sequence"/>
</dbReference>
<feature type="transmembrane region" description="Helical" evidence="1">
    <location>
        <begin position="9"/>
        <end position="31"/>
    </location>
</feature>
<gene>
    <name evidence="2" type="ORF">SAMN05216464_105191</name>
</gene>
<name>A0A1G7BW37_9SPHI</name>
<dbReference type="STRING" id="1391627.SAMN05216464_105191"/>